<reference evidence="2" key="1">
    <citation type="submission" date="2018-05" db="EMBL/GenBank/DDBJ databases">
        <authorList>
            <person name="Lanie J.A."/>
            <person name="Ng W.-L."/>
            <person name="Kazmierczak K.M."/>
            <person name="Andrzejewski T.M."/>
            <person name="Davidsen T.M."/>
            <person name="Wayne K.J."/>
            <person name="Tettelin H."/>
            <person name="Glass J.I."/>
            <person name="Rusch D."/>
            <person name="Podicherti R."/>
            <person name="Tsui H.-C.T."/>
            <person name="Winkler M.E."/>
        </authorList>
    </citation>
    <scope>NUCLEOTIDE SEQUENCE</scope>
</reference>
<organism evidence="2">
    <name type="scientific">marine metagenome</name>
    <dbReference type="NCBI Taxonomy" id="408172"/>
    <lineage>
        <taxon>unclassified sequences</taxon>
        <taxon>metagenomes</taxon>
        <taxon>ecological metagenomes</taxon>
    </lineage>
</organism>
<evidence type="ECO:0000313" key="2">
    <source>
        <dbReference type="EMBL" id="SVC30798.1"/>
    </source>
</evidence>
<protein>
    <submittedName>
        <fullName evidence="2">Uncharacterized protein</fullName>
    </submittedName>
</protein>
<name>A0A382L1F2_9ZZZZ</name>
<proteinExistence type="predicted"/>
<feature type="compositionally biased region" description="Polar residues" evidence="1">
    <location>
        <begin position="1"/>
        <end position="34"/>
    </location>
</feature>
<dbReference type="EMBL" id="UINC01084291">
    <property type="protein sequence ID" value="SVC30798.1"/>
    <property type="molecule type" value="Genomic_DNA"/>
</dbReference>
<evidence type="ECO:0000256" key="1">
    <source>
        <dbReference type="SAM" id="MobiDB-lite"/>
    </source>
</evidence>
<sequence length="70" mass="7702">VKAATRQGQVPWTPSRPRQQPTDAENHMPTNAATTPLADLGFVDLPQSELLAVQRLMTPVRIRAGRNLTN</sequence>
<feature type="region of interest" description="Disordered" evidence="1">
    <location>
        <begin position="1"/>
        <end position="35"/>
    </location>
</feature>
<gene>
    <name evidence="2" type="ORF">METZ01_LOCUS283652</name>
</gene>
<dbReference type="AlphaFoldDB" id="A0A382L1F2"/>
<accession>A0A382L1F2</accession>
<feature type="non-terminal residue" evidence="2">
    <location>
        <position position="1"/>
    </location>
</feature>